<proteinExistence type="predicted"/>
<keyword evidence="3" id="KW-1185">Reference proteome</keyword>
<comment type="caution">
    <text evidence="2">The sequence shown here is derived from an EMBL/GenBank/DDBJ whole genome shotgun (WGS) entry which is preliminary data.</text>
</comment>
<evidence type="ECO:0000259" key="1">
    <source>
        <dbReference type="Pfam" id="PF00535"/>
    </source>
</evidence>
<dbReference type="Pfam" id="PF00535">
    <property type="entry name" value="Glycos_transf_2"/>
    <property type="match status" value="1"/>
</dbReference>
<name>A0A840TIG0_9BACT</name>
<accession>A0A840TIG0</accession>
<evidence type="ECO:0000313" key="3">
    <source>
        <dbReference type="Proteomes" id="UP000557307"/>
    </source>
</evidence>
<dbReference type="PANTHER" id="PTHR43685">
    <property type="entry name" value="GLYCOSYLTRANSFERASE"/>
    <property type="match status" value="1"/>
</dbReference>
<dbReference type="Proteomes" id="UP000557307">
    <property type="component" value="Unassembled WGS sequence"/>
</dbReference>
<keyword evidence="2" id="KW-0808">Transferase</keyword>
<feature type="domain" description="Glycosyltransferase 2-like" evidence="1">
    <location>
        <begin position="3"/>
        <end position="118"/>
    </location>
</feature>
<dbReference type="EMBL" id="JACHGF010000002">
    <property type="protein sequence ID" value="MBB5283254.1"/>
    <property type="molecule type" value="Genomic_DNA"/>
</dbReference>
<dbReference type="RefSeq" id="WP_184172491.1">
    <property type="nucleotide sequence ID" value="NZ_JACHGF010000002.1"/>
</dbReference>
<dbReference type="PANTHER" id="PTHR43685:SF11">
    <property type="entry name" value="GLYCOSYLTRANSFERASE TAGX-RELATED"/>
    <property type="match status" value="1"/>
</dbReference>
<dbReference type="InterPro" id="IPR050834">
    <property type="entry name" value="Glycosyltransf_2"/>
</dbReference>
<dbReference type="SUPFAM" id="SSF53448">
    <property type="entry name" value="Nucleotide-diphospho-sugar transferases"/>
    <property type="match status" value="1"/>
</dbReference>
<protein>
    <submittedName>
        <fullName evidence="2">Glycosyltransferase involved in cell wall biosynthesis</fullName>
    </submittedName>
</protein>
<dbReference type="AlphaFoldDB" id="A0A840TIG0"/>
<dbReference type="GO" id="GO:0016740">
    <property type="term" value="F:transferase activity"/>
    <property type="evidence" value="ECO:0007669"/>
    <property type="project" value="UniProtKB-KW"/>
</dbReference>
<sequence>MFSIIIPLYNKAKYIHKAVQSVLEQEYKDFELIVINDGSTDDSLKAIEGFQDSRLKILHQENLGVAKARNNGVKAAQYAYIAFLDADDWWHPSFLSEMTTLIKDFPEAGIYGSKYYWVKNGVCKESLNHETDDFRGYIDYFNAYTHAWWMPLTSISVVIVKSILSELNGFNGQLKFGEDFDLWIRIALAHKVAYLNKPLAYYNQDVASAGRALGGKRWKKEVHFIFNLDYLDEAEQQHPSLKYLLDGLRVRSLLTYYLRGDYQAEVQALLAKIDFSLQSRYYQRIYQMPKFLIIAYLFGKKAGSLVKQTCMKWIKIKK</sequence>
<dbReference type="CDD" id="cd00761">
    <property type="entry name" value="Glyco_tranf_GTA_type"/>
    <property type="match status" value="1"/>
</dbReference>
<reference evidence="2 3" key="1">
    <citation type="submission" date="2020-08" db="EMBL/GenBank/DDBJ databases">
        <title>Genomic Encyclopedia of Type Strains, Phase IV (KMG-IV): sequencing the most valuable type-strain genomes for metagenomic binning, comparative biology and taxonomic classification.</title>
        <authorList>
            <person name="Goeker M."/>
        </authorList>
    </citation>
    <scope>NUCLEOTIDE SEQUENCE [LARGE SCALE GENOMIC DNA]</scope>
    <source>
        <strain evidence="2 3">DSM 105074</strain>
    </source>
</reference>
<dbReference type="InterPro" id="IPR001173">
    <property type="entry name" value="Glyco_trans_2-like"/>
</dbReference>
<dbReference type="Gene3D" id="3.90.550.10">
    <property type="entry name" value="Spore Coat Polysaccharide Biosynthesis Protein SpsA, Chain A"/>
    <property type="match status" value="1"/>
</dbReference>
<evidence type="ECO:0000313" key="2">
    <source>
        <dbReference type="EMBL" id="MBB5283254.1"/>
    </source>
</evidence>
<dbReference type="InterPro" id="IPR029044">
    <property type="entry name" value="Nucleotide-diphossugar_trans"/>
</dbReference>
<gene>
    <name evidence="2" type="ORF">HNQ92_001380</name>
</gene>
<organism evidence="2 3">
    <name type="scientific">Rhabdobacter roseus</name>
    <dbReference type="NCBI Taxonomy" id="1655419"/>
    <lineage>
        <taxon>Bacteria</taxon>
        <taxon>Pseudomonadati</taxon>
        <taxon>Bacteroidota</taxon>
        <taxon>Cytophagia</taxon>
        <taxon>Cytophagales</taxon>
        <taxon>Cytophagaceae</taxon>
        <taxon>Rhabdobacter</taxon>
    </lineage>
</organism>